<evidence type="ECO:0000256" key="2">
    <source>
        <dbReference type="ARBA" id="ARBA00023027"/>
    </source>
</evidence>
<dbReference type="Gene3D" id="3.40.50.720">
    <property type="entry name" value="NAD(P)-binding Rossmann-like Domain"/>
    <property type="match status" value="1"/>
</dbReference>
<gene>
    <name evidence="5" type="ORF">UFOPK2754_00103</name>
    <name evidence="6" type="ORF">UFOPK3139_03230</name>
    <name evidence="7" type="ORF">UFOPK3543_00417</name>
</gene>
<proteinExistence type="predicted"/>
<evidence type="ECO:0000313" key="7">
    <source>
        <dbReference type="EMBL" id="CAB4893205.1"/>
    </source>
</evidence>
<dbReference type="InterPro" id="IPR029154">
    <property type="entry name" value="HIBADH-like_NADP-bd"/>
</dbReference>
<dbReference type="Pfam" id="PF03446">
    <property type="entry name" value="NAD_binding_2"/>
    <property type="match status" value="1"/>
</dbReference>
<feature type="domain" description="6-phosphogluconate dehydrogenase NADP-binding" evidence="3">
    <location>
        <begin position="5"/>
        <end position="164"/>
    </location>
</feature>
<evidence type="ECO:0000313" key="5">
    <source>
        <dbReference type="EMBL" id="CAB4725390.1"/>
    </source>
</evidence>
<dbReference type="Pfam" id="PF14833">
    <property type="entry name" value="NAD_binding_11"/>
    <property type="match status" value="1"/>
</dbReference>
<dbReference type="InterPro" id="IPR006115">
    <property type="entry name" value="6PGDH_NADP-bd"/>
</dbReference>
<keyword evidence="1" id="KW-0560">Oxidoreductase</keyword>
<dbReference type="EMBL" id="CAFBMH010000009">
    <property type="protein sequence ID" value="CAB4893205.1"/>
    <property type="molecule type" value="Genomic_DNA"/>
</dbReference>
<sequence length="282" mass="28888">MSNERIAVIGLGRMGGPIADHLVAAGYEVHVYDKEAAAMDARVAAGAVAARSPAHAAEGATFVSVIVFDDAQALEVVGGTEGVLSSLLPGAIVAIHTTVSLETIHRLAAQADARGMVVLDAGISGGEAGSAAGTLLTMVGGPVHAVDTAQPILGCFSKEVLHAGPVGAGMALKLARNATGYAMMVAVHEAMELAHRSGVDLALLRHTISETGVFDQSLAPFTLGGPEPLPPDADPAVRAALEHTNRLADKDLDQALHLAARVGAPVPMLTEVRRTFHHSVRV</sequence>
<evidence type="ECO:0000259" key="3">
    <source>
        <dbReference type="Pfam" id="PF03446"/>
    </source>
</evidence>
<dbReference type="InterPro" id="IPR013328">
    <property type="entry name" value="6PGD_dom2"/>
</dbReference>
<dbReference type="SUPFAM" id="SSF51735">
    <property type="entry name" value="NAD(P)-binding Rossmann-fold domains"/>
    <property type="match status" value="1"/>
</dbReference>
<dbReference type="PANTHER" id="PTHR43060:SF15">
    <property type="entry name" value="3-HYDROXYISOBUTYRATE DEHYDROGENASE-LIKE 1, MITOCHONDRIAL-RELATED"/>
    <property type="match status" value="1"/>
</dbReference>
<dbReference type="PANTHER" id="PTHR43060">
    <property type="entry name" value="3-HYDROXYISOBUTYRATE DEHYDROGENASE-LIKE 1, MITOCHONDRIAL-RELATED"/>
    <property type="match status" value="1"/>
</dbReference>
<accession>A0A6J6RS67</accession>
<dbReference type="EMBL" id="CAEZYR010000002">
    <property type="protein sequence ID" value="CAB4725390.1"/>
    <property type="molecule type" value="Genomic_DNA"/>
</dbReference>
<dbReference type="Gene3D" id="1.10.1040.10">
    <property type="entry name" value="N-(1-d-carboxylethyl)-l-norvaline Dehydrogenase, domain 2"/>
    <property type="match status" value="1"/>
</dbReference>
<dbReference type="GO" id="GO:0050661">
    <property type="term" value="F:NADP binding"/>
    <property type="evidence" value="ECO:0007669"/>
    <property type="project" value="InterPro"/>
</dbReference>
<dbReference type="AlphaFoldDB" id="A0A6J6RS67"/>
<dbReference type="EMBL" id="CAFABA010000235">
    <property type="protein sequence ID" value="CAB4836785.1"/>
    <property type="molecule type" value="Genomic_DNA"/>
</dbReference>
<reference evidence="5" key="1">
    <citation type="submission" date="2020-05" db="EMBL/GenBank/DDBJ databases">
        <authorList>
            <person name="Chiriac C."/>
            <person name="Salcher M."/>
            <person name="Ghai R."/>
            <person name="Kavagutti S V."/>
        </authorList>
    </citation>
    <scope>NUCLEOTIDE SEQUENCE</scope>
</reference>
<keyword evidence="2" id="KW-0520">NAD</keyword>
<dbReference type="InterPro" id="IPR036291">
    <property type="entry name" value="NAD(P)-bd_dom_sf"/>
</dbReference>
<dbReference type="GO" id="GO:0051287">
    <property type="term" value="F:NAD binding"/>
    <property type="evidence" value="ECO:0007669"/>
    <property type="project" value="InterPro"/>
</dbReference>
<evidence type="ECO:0000313" key="6">
    <source>
        <dbReference type="EMBL" id="CAB4836785.1"/>
    </source>
</evidence>
<organism evidence="5">
    <name type="scientific">freshwater metagenome</name>
    <dbReference type="NCBI Taxonomy" id="449393"/>
    <lineage>
        <taxon>unclassified sequences</taxon>
        <taxon>metagenomes</taxon>
        <taxon>ecological metagenomes</taxon>
    </lineage>
</organism>
<dbReference type="GO" id="GO:0016491">
    <property type="term" value="F:oxidoreductase activity"/>
    <property type="evidence" value="ECO:0007669"/>
    <property type="project" value="UniProtKB-KW"/>
</dbReference>
<name>A0A6J6RS67_9ZZZZ</name>
<protein>
    <submittedName>
        <fullName evidence="5">Unannotated protein</fullName>
    </submittedName>
</protein>
<dbReference type="SUPFAM" id="SSF48179">
    <property type="entry name" value="6-phosphogluconate dehydrogenase C-terminal domain-like"/>
    <property type="match status" value="1"/>
</dbReference>
<feature type="domain" description="3-hydroxyisobutyrate dehydrogenase-like NAD-binding" evidence="4">
    <location>
        <begin position="167"/>
        <end position="277"/>
    </location>
</feature>
<evidence type="ECO:0000259" key="4">
    <source>
        <dbReference type="Pfam" id="PF14833"/>
    </source>
</evidence>
<dbReference type="InterPro" id="IPR008927">
    <property type="entry name" value="6-PGluconate_DH-like_C_sf"/>
</dbReference>
<dbReference type="InterPro" id="IPR015815">
    <property type="entry name" value="HIBADH-related"/>
</dbReference>
<dbReference type="PIRSF" id="PIRSF000103">
    <property type="entry name" value="HIBADH"/>
    <property type="match status" value="1"/>
</dbReference>
<evidence type="ECO:0000256" key="1">
    <source>
        <dbReference type="ARBA" id="ARBA00023002"/>
    </source>
</evidence>